<evidence type="ECO:0000256" key="10">
    <source>
        <dbReference type="HAMAP-Rule" id="MF_01463"/>
    </source>
</evidence>
<feature type="transmembrane region" description="Helical" evidence="10">
    <location>
        <begin position="494"/>
        <end position="518"/>
    </location>
</feature>
<dbReference type="FunFam" id="3.30.1360.200:FF:000002">
    <property type="entry name" value="Preprotein translocase subunit SecD"/>
    <property type="match status" value="1"/>
</dbReference>
<dbReference type="SUPFAM" id="SSF82866">
    <property type="entry name" value="Multidrug efflux transporter AcrB transmembrane domain"/>
    <property type="match status" value="1"/>
</dbReference>
<dbReference type="HAMAP" id="MF_01463_B">
    <property type="entry name" value="SecD_B"/>
    <property type="match status" value="1"/>
</dbReference>
<dbReference type="InterPro" id="IPR048631">
    <property type="entry name" value="SecD_1st"/>
</dbReference>
<dbReference type="NCBIfam" id="TIGR00916">
    <property type="entry name" value="2A0604s01"/>
    <property type="match status" value="1"/>
</dbReference>
<evidence type="ECO:0000256" key="8">
    <source>
        <dbReference type="ARBA" id="ARBA00023010"/>
    </source>
</evidence>
<proteinExistence type="inferred from homology"/>
<feature type="domain" description="Protein translocase subunit SecDF P1" evidence="12">
    <location>
        <begin position="157"/>
        <end position="215"/>
    </location>
</feature>
<organism evidence="14">
    <name type="scientific">uncultured delta proteobacterium</name>
    <dbReference type="NCBI Taxonomy" id="34034"/>
    <lineage>
        <taxon>Bacteria</taxon>
        <taxon>Deltaproteobacteria</taxon>
        <taxon>environmental samples</taxon>
    </lineage>
</organism>
<dbReference type="NCBIfam" id="TIGR01129">
    <property type="entry name" value="secD"/>
    <property type="match status" value="1"/>
</dbReference>
<evidence type="ECO:0000256" key="5">
    <source>
        <dbReference type="ARBA" id="ARBA00022692"/>
    </source>
</evidence>
<evidence type="ECO:0000313" key="14">
    <source>
        <dbReference type="EMBL" id="SBW09919.1"/>
    </source>
</evidence>
<dbReference type="GO" id="GO:0015450">
    <property type="term" value="F:protein-transporting ATPase activity"/>
    <property type="evidence" value="ECO:0007669"/>
    <property type="project" value="InterPro"/>
</dbReference>
<reference evidence="14" key="1">
    <citation type="submission" date="2016-04" db="EMBL/GenBank/DDBJ databases">
        <authorList>
            <person name="Evans L.H."/>
            <person name="Alamgir A."/>
            <person name="Owens N."/>
            <person name="Weber N.D."/>
            <person name="Virtaneva K."/>
            <person name="Barbian K."/>
            <person name="Babar A."/>
            <person name="Rosenke K."/>
        </authorList>
    </citation>
    <scope>NUCLEOTIDE SEQUENCE</scope>
    <source>
        <strain evidence="14">86</strain>
    </source>
</reference>
<evidence type="ECO:0000259" key="11">
    <source>
        <dbReference type="Pfam" id="PF02355"/>
    </source>
</evidence>
<feature type="transmembrane region" description="Helical" evidence="10">
    <location>
        <begin position="374"/>
        <end position="392"/>
    </location>
</feature>
<dbReference type="Gene3D" id="3.30.1360.200">
    <property type="match status" value="1"/>
</dbReference>
<dbReference type="GO" id="GO:0043952">
    <property type="term" value="P:protein transport by the Sec complex"/>
    <property type="evidence" value="ECO:0007669"/>
    <property type="project" value="UniProtKB-UniRule"/>
</dbReference>
<dbReference type="InterPro" id="IPR048634">
    <property type="entry name" value="SecD_SecF_C"/>
</dbReference>
<comment type="similarity">
    <text evidence="10">Belongs to the SecD/SecF family. SecD subfamily.</text>
</comment>
<feature type="domain" description="Protein export membrane protein SecD/SecF C-terminal" evidence="11">
    <location>
        <begin position="352"/>
        <end position="517"/>
    </location>
</feature>
<accession>A0A212KE02</accession>
<keyword evidence="9 10" id="KW-0472">Membrane</keyword>
<keyword evidence="4" id="KW-0997">Cell inner membrane</keyword>
<dbReference type="PRINTS" id="PR00702">
    <property type="entry name" value="ACRIFLAVINRP"/>
</dbReference>
<comment type="caution">
    <text evidence="10">Lacks conserved residue(s) required for the propagation of feature annotation.</text>
</comment>
<dbReference type="Gene3D" id="3.30.70.3400">
    <property type="match status" value="1"/>
</dbReference>
<evidence type="ECO:0000259" key="13">
    <source>
        <dbReference type="Pfam" id="PF22599"/>
    </source>
</evidence>
<gene>
    <name evidence="10 14" type="primary">secD</name>
    <name evidence="14" type="ORF">KL86DPRO_50319</name>
</gene>
<dbReference type="FunFam" id="1.20.1640.10:FF:000004">
    <property type="entry name" value="Protein translocase subunit SecD"/>
    <property type="match status" value="1"/>
</dbReference>
<evidence type="ECO:0000256" key="1">
    <source>
        <dbReference type="ARBA" id="ARBA00004651"/>
    </source>
</evidence>
<dbReference type="InterPro" id="IPR005791">
    <property type="entry name" value="SecD"/>
</dbReference>
<evidence type="ECO:0000256" key="6">
    <source>
        <dbReference type="ARBA" id="ARBA00022927"/>
    </source>
</evidence>
<dbReference type="InterPro" id="IPR054384">
    <property type="entry name" value="SecDF_P1_head"/>
</dbReference>
<dbReference type="Pfam" id="PF22599">
    <property type="entry name" value="SecDF_P1_head"/>
    <property type="match status" value="1"/>
</dbReference>
<dbReference type="GO" id="GO:0065002">
    <property type="term" value="P:intracellular protein transmembrane transport"/>
    <property type="evidence" value="ECO:0007669"/>
    <property type="project" value="UniProtKB-UniRule"/>
</dbReference>
<comment type="subunit">
    <text evidence="10">Forms a complex with SecF. Part of the essential Sec protein translocation apparatus which comprises SecA, SecYEG and auxiliary proteins SecDF. Other proteins may also be involved.</text>
</comment>
<name>A0A212KE02_9DELT</name>
<evidence type="ECO:0000256" key="4">
    <source>
        <dbReference type="ARBA" id="ARBA00022519"/>
    </source>
</evidence>
<dbReference type="Pfam" id="PF21760">
    <property type="entry name" value="SecD_1st"/>
    <property type="match status" value="1"/>
</dbReference>
<dbReference type="Pfam" id="PF02355">
    <property type="entry name" value="SecD_SecF_C"/>
    <property type="match status" value="1"/>
</dbReference>
<sequence length="531" mass="57196">MRQGLRWRLAVTVVVLALSLLYLLPALPGMQNSPLRRFLPDASINFGLDLVGGIHLTLGVEVDKAIENSLARMGTDIRTIARDKSILTLRPRLLPGGEKVEITLAKADQKAAFEELLAKNFPDLRFDPPQTAEEGRLRYVGSLTDAARAHMAKFALAQAVTTIRNRIDQFGVAEPDIRERPADNSIVIQLPGIRDADRAIKLVGQTAHLEFRIVRDDIDPARVAKGLLPAGTELMTLVGKDGTEGTPILVDKEATLTGEYITDASPATDQRTNEWHVRMSFDNRGAALFERITGENQGKRMAIVLDGKVRSAPTIQEKISGGTASITGRFTAQEAQDLSLVLRAGSLPAPVHIMEERTVGPSLGQESIDKGVKAALIGGALVVLFMIVYYGFSGLIADAMLALDVMLILAGMAAFGATLTLPGIAGIVLTLGMAVDANVLIFERIREEMRRGVTPIAAIRAGFSRATIAITDSNLTTVIAAVVLYQFGTGPIRGFAVTLTLGIVASMFTAIFVSHIVYDVWMGKKGRKLSI</sequence>
<feature type="transmembrane region" description="Helical" evidence="10">
    <location>
        <begin position="399"/>
        <end position="417"/>
    </location>
</feature>
<feature type="transmembrane region" description="Helical" evidence="10">
    <location>
        <begin position="423"/>
        <end position="442"/>
    </location>
</feature>
<dbReference type="InterPro" id="IPR055344">
    <property type="entry name" value="SecD_SecF_C_bact"/>
</dbReference>
<evidence type="ECO:0000256" key="9">
    <source>
        <dbReference type="ARBA" id="ARBA00023136"/>
    </source>
</evidence>
<comment type="subcellular location">
    <subcellularLocation>
        <location evidence="1 10">Cell membrane</location>
        <topology evidence="1 10">Multi-pass membrane protein</topology>
    </subcellularLocation>
</comment>
<feature type="domain" description="SecDF P1 head subdomain" evidence="13">
    <location>
        <begin position="243"/>
        <end position="349"/>
    </location>
</feature>
<keyword evidence="3 10" id="KW-1003">Cell membrane</keyword>
<dbReference type="InterPro" id="IPR022813">
    <property type="entry name" value="SecD/SecF_arch_bac"/>
</dbReference>
<keyword evidence="6 10" id="KW-0653">Protein transport</keyword>
<keyword evidence="8 10" id="KW-0811">Translocation</keyword>
<evidence type="ECO:0000256" key="7">
    <source>
        <dbReference type="ARBA" id="ARBA00022989"/>
    </source>
</evidence>
<evidence type="ECO:0000259" key="12">
    <source>
        <dbReference type="Pfam" id="PF21760"/>
    </source>
</evidence>
<protein>
    <recommendedName>
        <fullName evidence="10">Protein translocase subunit SecD</fullName>
    </recommendedName>
</protein>
<dbReference type="PANTHER" id="PTHR30081:SF1">
    <property type="entry name" value="PROTEIN TRANSLOCASE SUBUNIT SECD"/>
    <property type="match status" value="1"/>
</dbReference>
<dbReference type="AlphaFoldDB" id="A0A212KE02"/>
<feature type="transmembrane region" description="Helical" evidence="10">
    <location>
        <begin position="463"/>
        <end position="488"/>
    </location>
</feature>
<comment type="function">
    <text evidence="10">Part of the Sec protein translocase complex. Interacts with the SecYEG preprotein conducting channel. SecDF uses the proton motive force (PMF) to complete protein translocation after the ATP-dependent function of SecA.</text>
</comment>
<dbReference type="GO" id="GO:0005886">
    <property type="term" value="C:plasma membrane"/>
    <property type="evidence" value="ECO:0007669"/>
    <property type="project" value="UniProtKB-SubCell"/>
</dbReference>
<dbReference type="EMBL" id="FLUQ01000005">
    <property type="protein sequence ID" value="SBW09919.1"/>
    <property type="molecule type" value="Genomic_DNA"/>
</dbReference>
<keyword evidence="7 10" id="KW-1133">Transmembrane helix</keyword>
<evidence type="ECO:0000256" key="2">
    <source>
        <dbReference type="ARBA" id="ARBA00022448"/>
    </source>
</evidence>
<keyword evidence="5 10" id="KW-0812">Transmembrane</keyword>
<keyword evidence="2 10" id="KW-0813">Transport</keyword>
<evidence type="ECO:0000256" key="3">
    <source>
        <dbReference type="ARBA" id="ARBA00022475"/>
    </source>
</evidence>
<dbReference type="PANTHER" id="PTHR30081">
    <property type="entry name" value="PROTEIN-EXPORT MEMBRANE PROTEIN SEC"/>
    <property type="match status" value="1"/>
</dbReference>
<dbReference type="Gene3D" id="1.20.1640.10">
    <property type="entry name" value="Multidrug efflux transporter AcrB transmembrane domain"/>
    <property type="match status" value="1"/>
</dbReference>
<dbReference type="GO" id="GO:0006605">
    <property type="term" value="P:protein targeting"/>
    <property type="evidence" value="ECO:0007669"/>
    <property type="project" value="UniProtKB-UniRule"/>
</dbReference>
<dbReference type="InterPro" id="IPR001036">
    <property type="entry name" value="Acrflvin-R"/>
</dbReference>